<dbReference type="EC" id="2.7.13.3" evidence="2"/>
<comment type="caution">
    <text evidence="5">The sequence shown here is derived from an EMBL/GenBank/DDBJ whole genome shotgun (WGS) entry which is preliminary data.</text>
</comment>
<dbReference type="RefSeq" id="WP_305162768.1">
    <property type="nucleotide sequence ID" value="NZ_JAUUTP010000050.1"/>
</dbReference>
<keyword evidence="5" id="KW-0067">ATP-binding</keyword>
<protein>
    <recommendedName>
        <fullName evidence="2">histidine kinase</fullName>
        <ecNumber evidence="2">2.7.13.3</ecNumber>
    </recommendedName>
</protein>
<name>A0AA90SZN0_9BACI</name>
<sequence length="51" mass="5605">MNGSRDLFPDGLGLSIVKRLIDMHEGTTSVKSELEKGMTFTILLPISSRVL</sequence>
<proteinExistence type="predicted"/>
<dbReference type="EMBL" id="JAUUTP010000050">
    <property type="protein sequence ID" value="MDP1421770.1"/>
    <property type="molecule type" value="Genomic_DNA"/>
</dbReference>
<gene>
    <name evidence="5" type="ORF">Q8G35_26245</name>
</gene>
<dbReference type="Pfam" id="PF02518">
    <property type="entry name" value="HATPase_c"/>
    <property type="match status" value="1"/>
</dbReference>
<organism evidence="5 6">
    <name type="scientific">Peribacillus simplex</name>
    <dbReference type="NCBI Taxonomy" id="1478"/>
    <lineage>
        <taxon>Bacteria</taxon>
        <taxon>Bacillati</taxon>
        <taxon>Bacillota</taxon>
        <taxon>Bacilli</taxon>
        <taxon>Bacillales</taxon>
        <taxon>Bacillaceae</taxon>
        <taxon>Peribacillus</taxon>
    </lineage>
</organism>
<comment type="catalytic activity">
    <reaction evidence="1">
        <text>ATP + protein L-histidine = ADP + protein N-phospho-L-histidine.</text>
        <dbReference type="EC" id="2.7.13.3"/>
    </reaction>
</comment>
<feature type="domain" description="Histidine kinase/HSP90-like ATPase" evidence="4">
    <location>
        <begin position="8"/>
        <end position="46"/>
    </location>
</feature>
<evidence type="ECO:0000256" key="2">
    <source>
        <dbReference type="ARBA" id="ARBA00012438"/>
    </source>
</evidence>
<evidence type="ECO:0000256" key="1">
    <source>
        <dbReference type="ARBA" id="ARBA00000085"/>
    </source>
</evidence>
<accession>A0AA90SZN0</accession>
<dbReference type="PRINTS" id="PR00344">
    <property type="entry name" value="BCTRLSENSOR"/>
</dbReference>
<dbReference type="AlphaFoldDB" id="A0AA90SZN0"/>
<dbReference type="GO" id="GO:0000160">
    <property type="term" value="P:phosphorelay signal transduction system"/>
    <property type="evidence" value="ECO:0007669"/>
    <property type="project" value="UniProtKB-KW"/>
</dbReference>
<evidence type="ECO:0000259" key="4">
    <source>
        <dbReference type="Pfam" id="PF02518"/>
    </source>
</evidence>
<dbReference type="GO" id="GO:0004673">
    <property type="term" value="F:protein histidine kinase activity"/>
    <property type="evidence" value="ECO:0007669"/>
    <property type="project" value="UniProtKB-EC"/>
</dbReference>
<dbReference type="InterPro" id="IPR036890">
    <property type="entry name" value="HATPase_C_sf"/>
</dbReference>
<dbReference type="GO" id="GO:0005524">
    <property type="term" value="F:ATP binding"/>
    <property type="evidence" value="ECO:0007669"/>
    <property type="project" value="UniProtKB-KW"/>
</dbReference>
<dbReference type="Gene3D" id="3.30.565.10">
    <property type="entry name" value="Histidine kinase-like ATPase, C-terminal domain"/>
    <property type="match status" value="1"/>
</dbReference>
<dbReference type="SUPFAM" id="SSF55874">
    <property type="entry name" value="ATPase domain of HSP90 chaperone/DNA topoisomerase II/histidine kinase"/>
    <property type="match status" value="1"/>
</dbReference>
<evidence type="ECO:0000313" key="5">
    <source>
        <dbReference type="EMBL" id="MDP1421770.1"/>
    </source>
</evidence>
<evidence type="ECO:0000313" key="6">
    <source>
        <dbReference type="Proteomes" id="UP001178277"/>
    </source>
</evidence>
<dbReference type="InterPro" id="IPR004358">
    <property type="entry name" value="Sig_transdc_His_kin-like_C"/>
</dbReference>
<reference evidence="5" key="1">
    <citation type="submission" date="2023-07" db="EMBL/GenBank/DDBJ databases">
        <title>Murine gut Bacillus species.</title>
        <authorList>
            <person name="Gutman E."/>
            <person name="Hashuel R."/>
            <person name="Litvak Y."/>
        </authorList>
    </citation>
    <scope>NUCLEOTIDE SEQUENCE</scope>
    <source>
        <strain evidence="5">RU283</strain>
    </source>
</reference>
<keyword evidence="5" id="KW-0547">Nucleotide-binding</keyword>
<keyword evidence="3" id="KW-0902">Two-component regulatory system</keyword>
<dbReference type="InterPro" id="IPR003594">
    <property type="entry name" value="HATPase_dom"/>
</dbReference>
<dbReference type="Proteomes" id="UP001178277">
    <property type="component" value="Unassembled WGS sequence"/>
</dbReference>
<evidence type="ECO:0000256" key="3">
    <source>
        <dbReference type="ARBA" id="ARBA00023012"/>
    </source>
</evidence>